<organism evidence="4 5">
    <name type="scientific">Pseudochryseolinea flava</name>
    <dbReference type="NCBI Taxonomy" id="2059302"/>
    <lineage>
        <taxon>Bacteria</taxon>
        <taxon>Pseudomonadati</taxon>
        <taxon>Bacteroidota</taxon>
        <taxon>Cytophagia</taxon>
        <taxon>Cytophagales</taxon>
        <taxon>Fulvivirgaceae</taxon>
        <taxon>Pseudochryseolinea</taxon>
    </lineage>
</organism>
<dbReference type="Gene3D" id="3.40.50.360">
    <property type="match status" value="1"/>
</dbReference>
<evidence type="ECO:0000313" key="5">
    <source>
        <dbReference type="Proteomes" id="UP000251889"/>
    </source>
</evidence>
<dbReference type="Pfam" id="PF02525">
    <property type="entry name" value="Flavodoxin_2"/>
    <property type="match status" value="1"/>
</dbReference>
<dbReference type="InterPro" id="IPR003680">
    <property type="entry name" value="Flavodoxin_fold"/>
</dbReference>
<dbReference type="InterPro" id="IPR051545">
    <property type="entry name" value="NAD(P)H_dehydrogenase_qn"/>
</dbReference>
<evidence type="ECO:0000256" key="1">
    <source>
        <dbReference type="ARBA" id="ARBA00006252"/>
    </source>
</evidence>
<dbReference type="PANTHER" id="PTHR10204">
    <property type="entry name" value="NAD P H OXIDOREDUCTASE-RELATED"/>
    <property type="match status" value="1"/>
</dbReference>
<dbReference type="GO" id="GO:0003955">
    <property type="term" value="F:NAD(P)H dehydrogenase (quinone) activity"/>
    <property type="evidence" value="ECO:0007669"/>
    <property type="project" value="TreeGrafter"/>
</dbReference>
<protein>
    <submittedName>
        <fullName evidence="4">Flavodoxin family protein</fullName>
    </submittedName>
</protein>
<dbReference type="AlphaFoldDB" id="A0A364Y4G1"/>
<reference evidence="4 5" key="1">
    <citation type="submission" date="2018-06" db="EMBL/GenBank/DDBJ databases">
        <title>Chryseolinea flavus sp. nov., a member of the phylum Bacteroidetes isolated from soil.</title>
        <authorList>
            <person name="Li Y."/>
            <person name="Wang J."/>
        </authorList>
    </citation>
    <scope>NUCLEOTIDE SEQUENCE [LARGE SCALE GENOMIC DNA]</scope>
    <source>
        <strain evidence="4 5">SDU1-6</strain>
    </source>
</reference>
<keyword evidence="2" id="KW-0560">Oxidoreductase</keyword>
<dbReference type="EMBL" id="QMFY01000003">
    <property type="protein sequence ID" value="RAW01832.1"/>
    <property type="molecule type" value="Genomic_DNA"/>
</dbReference>
<dbReference type="InterPro" id="IPR029039">
    <property type="entry name" value="Flavoprotein-like_sf"/>
</dbReference>
<dbReference type="SUPFAM" id="SSF52218">
    <property type="entry name" value="Flavoproteins"/>
    <property type="match status" value="1"/>
</dbReference>
<proteinExistence type="inferred from homology"/>
<evidence type="ECO:0000256" key="2">
    <source>
        <dbReference type="ARBA" id="ARBA00023002"/>
    </source>
</evidence>
<feature type="domain" description="Flavodoxin-like fold" evidence="3">
    <location>
        <begin position="1"/>
        <end position="152"/>
    </location>
</feature>
<dbReference type="OrthoDB" id="652200at2"/>
<evidence type="ECO:0000313" key="4">
    <source>
        <dbReference type="EMBL" id="RAW01832.1"/>
    </source>
</evidence>
<gene>
    <name evidence="4" type="ORF">DQQ10_09315</name>
</gene>
<accession>A0A364Y4G1</accession>
<keyword evidence="5" id="KW-1185">Reference proteome</keyword>
<sequence>MNILIIYSHPSKESYTFNVLQQLQQTLAAEQWHIEVSDLYANDFQTDMTEQEYEREGFGKIQLALPEDVIKEHAKIQRADCIIFVYPVWWSDCPAKLKGWFDRVYAVGYAYGHQDRPEKMKTVRYGIVICTAGHPNHFLLETGIAQSMENVMLDDRLGKRFDHKEMIILGGTLNIEQVREIHRNEIRALNAKIKMRCNSVAN</sequence>
<dbReference type="Proteomes" id="UP000251889">
    <property type="component" value="Unassembled WGS sequence"/>
</dbReference>
<name>A0A364Y4G1_9BACT</name>
<dbReference type="RefSeq" id="WP_112746573.1">
    <property type="nucleotide sequence ID" value="NZ_QMFY01000003.1"/>
</dbReference>
<comment type="similarity">
    <text evidence="1">Belongs to the NAD(P)H dehydrogenase (quinone) family.</text>
</comment>
<evidence type="ECO:0000259" key="3">
    <source>
        <dbReference type="Pfam" id="PF02525"/>
    </source>
</evidence>
<comment type="caution">
    <text evidence="4">The sequence shown here is derived from an EMBL/GenBank/DDBJ whole genome shotgun (WGS) entry which is preliminary data.</text>
</comment>
<dbReference type="GO" id="GO:0005829">
    <property type="term" value="C:cytosol"/>
    <property type="evidence" value="ECO:0007669"/>
    <property type="project" value="TreeGrafter"/>
</dbReference>
<dbReference type="PANTHER" id="PTHR10204:SF34">
    <property type="entry name" value="NAD(P)H DEHYDROGENASE [QUINONE] 1 ISOFORM 1"/>
    <property type="match status" value="1"/>
</dbReference>